<dbReference type="InterPro" id="IPR036388">
    <property type="entry name" value="WH-like_DNA-bd_sf"/>
</dbReference>
<evidence type="ECO:0000313" key="9">
    <source>
        <dbReference type="EMBL" id="RXN08360.1"/>
    </source>
</evidence>
<dbReference type="GO" id="GO:0000981">
    <property type="term" value="F:DNA-binding transcription factor activity, RNA polymerase II-specific"/>
    <property type="evidence" value="ECO:0007669"/>
    <property type="project" value="TreeGrafter"/>
</dbReference>
<dbReference type="Proteomes" id="UP000290572">
    <property type="component" value="Unassembled WGS sequence"/>
</dbReference>
<evidence type="ECO:0000256" key="5">
    <source>
        <dbReference type="ARBA" id="ARBA00023242"/>
    </source>
</evidence>
<proteinExistence type="predicted"/>
<evidence type="ECO:0000256" key="6">
    <source>
        <dbReference type="PROSITE-ProRule" id="PRU00089"/>
    </source>
</evidence>
<dbReference type="PROSITE" id="PS50039">
    <property type="entry name" value="FORK_HEAD_3"/>
    <property type="match status" value="1"/>
</dbReference>
<keyword evidence="4" id="KW-0804">Transcription</keyword>
<feature type="region of interest" description="Disordered" evidence="7">
    <location>
        <begin position="1"/>
        <end position="28"/>
    </location>
</feature>
<comment type="caution">
    <text evidence="9">The sequence shown here is derived from an EMBL/GenBank/DDBJ whole genome shotgun (WGS) entry which is preliminary data.</text>
</comment>
<dbReference type="GO" id="GO:0000978">
    <property type="term" value="F:RNA polymerase II cis-regulatory region sequence-specific DNA binding"/>
    <property type="evidence" value="ECO:0007669"/>
    <property type="project" value="TreeGrafter"/>
</dbReference>
<dbReference type="SUPFAM" id="SSF46785">
    <property type="entry name" value="Winged helix' DNA-binding domain"/>
    <property type="match status" value="1"/>
</dbReference>
<evidence type="ECO:0000256" key="2">
    <source>
        <dbReference type="ARBA" id="ARBA00023015"/>
    </source>
</evidence>
<keyword evidence="2" id="KW-0805">Transcription regulation</keyword>
<organism evidence="9 10">
    <name type="scientific">Labeo rohita</name>
    <name type="common">Indian major carp</name>
    <name type="synonym">Cyprinus rohita</name>
    <dbReference type="NCBI Taxonomy" id="84645"/>
    <lineage>
        <taxon>Eukaryota</taxon>
        <taxon>Metazoa</taxon>
        <taxon>Chordata</taxon>
        <taxon>Craniata</taxon>
        <taxon>Vertebrata</taxon>
        <taxon>Euteleostomi</taxon>
        <taxon>Actinopterygii</taxon>
        <taxon>Neopterygii</taxon>
        <taxon>Teleostei</taxon>
        <taxon>Ostariophysi</taxon>
        <taxon>Cypriniformes</taxon>
        <taxon>Cyprinidae</taxon>
        <taxon>Labeoninae</taxon>
        <taxon>Labeonini</taxon>
        <taxon>Labeo</taxon>
    </lineage>
</organism>
<dbReference type="Pfam" id="PF00250">
    <property type="entry name" value="Forkhead"/>
    <property type="match status" value="1"/>
</dbReference>
<comment type="subcellular location">
    <subcellularLocation>
        <location evidence="1 6">Nucleus</location>
    </subcellularLocation>
</comment>
<evidence type="ECO:0000256" key="3">
    <source>
        <dbReference type="ARBA" id="ARBA00023125"/>
    </source>
</evidence>
<dbReference type="STRING" id="84645.A0A498LJE5"/>
<evidence type="ECO:0000256" key="7">
    <source>
        <dbReference type="SAM" id="MobiDB-lite"/>
    </source>
</evidence>
<keyword evidence="10" id="KW-1185">Reference proteome</keyword>
<dbReference type="EMBL" id="QBIY01013320">
    <property type="protein sequence ID" value="RXN08360.1"/>
    <property type="molecule type" value="Genomic_DNA"/>
</dbReference>
<evidence type="ECO:0000259" key="8">
    <source>
        <dbReference type="PROSITE" id="PS50039"/>
    </source>
</evidence>
<protein>
    <submittedName>
        <fullName evidence="9">Forkhead box K2</fullName>
    </submittedName>
</protein>
<keyword evidence="5 6" id="KW-0539">Nucleus</keyword>
<feature type="domain" description="Fork-head" evidence="8">
    <location>
        <begin position="28"/>
        <end position="62"/>
    </location>
</feature>
<reference evidence="9 10" key="1">
    <citation type="submission" date="2018-03" db="EMBL/GenBank/DDBJ databases">
        <title>Draft genome sequence of Rohu Carp (Labeo rohita).</title>
        <authorList>
            <person name="Das P."/>
            <person name="Kushwaha B."/>
            <person name="Joshi C.G."/>
            <person name="Kumar D."/>
            <person name="Nagpure N.S."/>
            <person name="Sahoo L."/>
            <person name="Das S.P."/>
            <person name="Bit A."/>
            <person name="Patnaik S."/>
            <person name="Meher P.K."/>
            <person name="Jayasankar P."/>
            <person name="Koringa P.G."/>
            <person name="Patel N.V."/>
            <person name="Hinsu A.T."/>
            <person name="Kumar R."/>
            <person name="Pandey M."/>
            <person name="Agarwal S."/>
            <person name="Srivastava S."/>
            <person name="Singh M."/>
            <person name="Iquebal M.A."/>
            <person name="Jaiswal S."/>
            <person name="Angadi U.B."/>
            <person name="Kumar N."/>
            <person name="Raza M."/>
            <person name="Shah T.M."/>
            <person name="Rai A."/>
            <person name="Jena J.K."/>
        </authorList>
    </citation>
    <scope>NUCLEOTIDE SEQUENCE [LARGE SCALE GENOMIC DNA]</scope>
    <source>
        <strain evidence="9">DASCIFA01</strain>
        <tissue evidence="9">Testis</tissue>
    </source>
</reference>
<feature type="compositionally biased region" description="Polar residues" evidence="7">
    <location>
        <begin position="90"/>
        <end position="101"/>
    </location>
</feature>
<feature type="DNA-binding region" description="Fork-head" evidence="6">
    <location>
        <begin position="28"/>
        <end position="62"/>
    </location>
</feature>
<feature type="region of interest" description="Disordered" evidence="7">
    <location>
        <begin position="168"/>
        <end position="187"/>
    </location>
</feature>
<dbReference type="PANTHER" id="PTHR45881:SF3">
    <property type="entry name" value="FORKHEAD BOX PROTEIN K2"/>
    <property type="match status" value="1"/>
</dbReference>
<gene>
    <name evidence="9" type="ORF">ROHU_011533</name>
</gene>
<dbReference type="GO" id="GO:0005634">
    <property type="term" value="C:nucleus"/>
    <property type="evidence" value="ECO:0007669"/>
    <property type="project" value="UniProtKB-SubCell"/>
</dbReference>
<accession>A0A498LJE5</accession>
<dbReference type="AlphaFoldDB" id="A0A498LJE5"/>
<dbReference type="SMART" id="SM00339">
    <property type="entry name" value="FH"/>
    <property type="match status" value="1"/>
</dbReference>
<sequence>MPDLHHNNSQSEYGKKPSGGDNPKDNSKPPYLYVQLIVQVITMVPDKQLTLNGIYTHISKNYHPTQTSLDSRGPFYLEHHSVPHHHQASSERSPASVNADDQTSHIRCGHPHHILHACTATDDVVHQIAAVSTVGRTNLQPTIKVEMPENKEEVRVMVESVPGITHSSIGSANRNIQSSTAATPLTE</sequence>
<feature type="region of interest" description="Disordered" evidence="7">
    <location>
        <begin position="82"/>
        <end position="103"/>
    </location>
</feature>
<dbReference type="InterPro" id="IPR001766">
    <property type="entry name" value="Fork_head_dom"/>
</dbReference>
<dbReference type="InterPro" id="IPR036390">
    <property type="entry name" value="WH_DNA-bd_sf"/>
</dbReference>
<keyword evidence="3 6" id="KW-0238">DNA-binding</keyword>
<dbReference type="Gene3D" id="1.10.10.10">
    <property type="entry name" value="Winged helix-like DNA-binding domain superfamily/Winged helix DNA-binding domain"/>
    <property type="match status" value="1"/>
</dbReference>
<dbReference type="PANTHER" id="PTHR45881">
    <property type="entry name" value="CHECKPOINT SUPPRESSOR 1-LIKE, ISOFORM A-RELATED"/>
    <property type="match status" value="1"/>
</dbReference>
<name>A0A498LJE5_LABRO</name>
<evidence type="ECO:0000256" key="4">
    <source>
        <dbReference type="ARBA" id="ARBA00023163"/>
    </source>
</evidence>
<evidence type="ECO:0000256" key="1">
    <source>
        <dbReference type="ARBA" id="ARBA00004123"/>
    </source>
</evidence>
<evidence type="ECO:0000313" key="10">
    <source>
        <dbReference type="Proteomes" id="UP000290572"/>
    </source>
</evidence>